<dbReference type="InterPro" id="IPR037171">
    <property type="entry name" value="NagB/RpiA_transferase-like"/>
</dbReference>
<evidence type="ECO:0000313" key="2">
    <source>
        <dbReference type="Proteomes" id="UP001157910"/>
    </source>
</evidence>
<reference evidence="1 2" key="1">
    <citation type="submission" date="2017-05" db="EMBL/GenBank/DDBJ databases">
        <authorList>
            <person name="Varghese N."/>
            <person name="Submissions S."/>
        </authorList>
    </citation>
    <scope>NUCLEOTIDE SEQUENCE [LARGE SCALE GENOMIC DNA]</scope>
    <source>
        <strain evidence="1 2">SM16</strain>
    </source>
</reference>
<dbReference type="PANTHER" id="PTHR43293">
    <property type="entry name" value="ACETATE COA-TRANSFERASE YDIF"/>
    <property type="match status" value="1"/>
</dbReference>
<gene>
    <name evidence="1" type="ORF">SAMN06296065_103135</name>
</gene>
<name>A0ABY1Q9Z2_9SPHN</name>
<dbReference type="PANTHER" id="PTHR43293:SF3">
    <property type="entry name" value="CHOLESTEROL RING-CLEAVING HYDROLASE IPDB SUBUNIT"/>
    <property type="match status" value="1"/>
</dbReference>
<dbReference type="EMBL" id="FXUI01000003">
    <property type="protein sequence ID" value="SMP60688.1"/>
    <property type="molecule type" value="Genomic_DNA"/>
</dbReference>
<protein>
    <submittedName>
        <fullName evidence="1">Glutaconate CoA-transferase subunit B</fullName>
    </submittedName>
</protein>
<sequence>MSNVTLAELCIFACSEAFRTGAEQIATGIGPVPRVGAGLAKLTHSPGLMMTDGEAYLVEQPVPLGPRGDFKPRFAGYLPFSRFFDSAVWTTGRRHAMVTPTQVDRFGQTNLSQLGGTHHQPKTQMLGVRGFPGNSIYHANSMFIPFHSKRTFVEGEVDMVSSAGYNPAKRIPGGAYGDIDLRFIVTNLCVMDFGGPDHAVRVVSLHPGVTFAQVQEQTGFPLIDAVAGETPLPGEDALEIIRQLDPHNIRATVIKDNPAALGTAAAGSAVA</sequence>
<evidence type="ECO:0000313" key="1">
    <source>
        <dbReference type="EMBL" id="SMP60688.1"/>
    </source>
</evidence>
<accession>A0ABY1Q9Z2</accession>
<proteinExistence type="predicted"/>
<keyword evidence="2" id="KW-1185">Reference proteome</keyword>
<dbReference type="SUPFAM" id="SSF100950">
    <property type="entry name" value="NagB/RpiA/CoA transferase-like"/>
    <property type="match status" value="1"/>
</dbReference>
<comment type="caution">
    <text evidence="1">The sequence shown here is derived from an EMBL/GenBank/DDBJ whole genome shotgun (WGS) entry which is preliminary data.</text>
</comment>
<dbReference type="Proteomes" id="UP001157910">
    <property type="component" value="Unassembled WGS sequence"/>
</dbReference>
<organism evidence="1 2">
    <name type="scientific">Novosphingobium panipatense</name>
    <dbReference type="NCBI Taxonomy" id="428991"/>
    <lineage>
        <taxon>Bacteria</taxon>
        <taxon>Pseudomonadati</taxon>
        <taxon>Pseudomonadota</taxon>
        <taxon>Alphaproteobacteria</taxon>
        <taxon>Sphingomonadales</taxon>
        <taxon>Sphingomonadaceae</taxon>
        <taxon>Novosphingobium</taxon>
    </lineage>
</organism>
<dbReference type="RefSeq" id="WP_283405585.1">
    <property type="nucleotide sequence ID" value="NZ_FXUI01000003.1"/>
</dbReference>
<dbReference type="Gene3D" id="3.40.1080.10">
    <property type="entry name" value="Glutaconate Coenzyme A-transferase"/>
    <property type="match status" value="1"/>
</dbReference>